<accession>I0GV18</accession>
<dbReference type="Pfam" id="PF00126">
    <property type="entry name" value="HTH_1"/>
    <property type="match status" value="1"/>
</dbReference>
<keyword evidence="3" id="KW-0238">DNA-binding</keyword>
<dbReference type="EMBL" id="AP012293">
    <property type="protein sequence ID" value="BAL84605.1"/>
    <property type="molecule type" value="Genomic_DNA"/>
</dbReference>
<dbReference type="PANTHER" id="PTHR30419">
    <property type="entry name" value="HTH-TYPE TRANSCRIPTIONAL REGULATOR YBHD"/>
    <property type="match status" value="1"/>
</dbReference>
<dbReference type="GO" id="GO:0005829">
    <property type="term" value="C:cytosol"/>
    <property type="evidence" value="ECO:0007669"/>
    <property type="project" value="TreeGrafter"/>
</dbReference>
<gene>
    <name evidence="6" type="ordered locus">SELR_pSRC200710</name>
</gene>
<evidence type="ECO:0000313" key="7">
    <source>
        <dbReference type="Proteomes" id="UP000007887"/>
    </source>
</evidence>
<protein>
    <submittedName>
        <fullName evidence="6">Putative LysR family transcriptional regulator</fullName>
    </submittedName>
</protein>
<dbReference type="HOGENOM" id="CLU_039613_6_2_9"/>
<sequence length="300" mass="34094">MLYAEEKGGTSMNIQQMQYYAEVCRYENVTRAADALHMSQSTLSLAMKNIEEETGLNLFRHVGRNIQLTEEGHALLHEVETMLKQVKRFEGSVREIAHRHNRLQIALPSQIATIILPLLLREFRKLHPEIELEITEPAGGEALDMVEREEVDLAFVHDADDRNTLTLRKLSDWPICLCVPTDHELTCQKSITLAEATNYPLVLLGRNFILTHEILEKCRKQKLTPHVLHYSPHLSTIWNIVRQGIAFSILTGNGIPTGSGLSAIPIKGLSQQGFVVTKKGRQVYAGERLLINFVRQKFRE</sequence>
<name>I0GV18_SELRL</name>
<dbReference type="InterPro" id="IPR050950">
    <property type="entry name" value="HTH-type_LysR_regulators"/>
</dbReference>
<dbReference type="PATRIC" id="fig|927704.6.peg.3266"/>
<dbReference type="FunFam" id="1.10.10.10:FF:000001">
    <property type="entry name" value="LysR family transcriptional regulator"/>
    <property type="match status" value="1"/>
</dbReference>
<dbReference type="KEGG" id="sri:SELR_pSRC200710"/>
<evidence type="ECO:0000256" key="2">
    <source>
        <dbReference type="ARBA" id="ARBA00023015"/>
    </source>
</evidence>
<dbReference type="InterPro" id="IPR005119">
    <property type="entry name" value="LysR_subst-bd"/>
</dbReference>
<dbReference type="SUPFAM" id="SSF46785">
    <property type="entry name" value="Winged helix' DNA-binding domain"/>
    <property type="match status" value="1"/>
</dbReference>
<dbReference type="PROSITE" id="PS50931">
    <property type="entry name" value="HTH_LYSR"/>
    <property type="match status" value="1"/>
</dbReference>
<dbReference type="GO" id="GO:0003677">
    <property type="term" value="F:DNA binding"/>
    <property type="evidence" value="ECO:0007669"/>
    <property type="project" value="UniProtKB-KW"/>
</dbReference>
<dbReference type="Gene3D" id="3.40.190.290">
    <property type="match status" value="1"/>
</dbReference>
<dbReference type="Gene3D" id="1.10.10.10">
    <property type="entry name" value="Winged helix-like DNA-binding domain superfamily/Winged helix DNA-binding domain"/>
    <property type="match status" value="1"/>
</dbReference>
<dbReference type="Proteomes" id="UP000007887">
    <property type="component" value="Plasmid pSRC2"/>
</dbReference>
<keyword evidence="2" id="KW-0805">Transcription regulation</keyword>
<dbReference type="Pfam" id="PF03466">
    <property type="entry name" value="LysR_substrate"/>
    <property type="match status" value="1"/>
</dbReference>
<evidence type="ECO:0000259" key="5">
    <source>
        <dbReference type="PROSITE" id="PS50931"/>
    </source>
</evidence>
<keyword evidence="4" id="KW-0804">Transcription</keyword>
<evidence type="ECO:0000313" key="6">
    <source>
        <dbReference type="EMBL" id="BAL84605.1"/>
    </source>
</evidence>
<comment type="similarity">
    <text evidence="1">Belongs to the LysR transcriptional regulatory family.</text>
</comment>
<feature type="domain" description="HTH lysR-type" evidence="5">
    <location>
        <begin position="12"/>
        <end position="69"/>
    </location>
</feature>
<dbReference type="PANTHER" id="PTHR30419:SF8">
    <property type="entry name" value="NITROGEN ASSIMILATION TRANSCRIPTIONAL ACTIVATOR-RELATED"/>
    <property type="match status" value="1"/>
</dbReference>
<dbReference type="InterPro" id="IPR036390">
    <property type="entry name" value="WH_DNA-bd_sf"/>
</dbReference>
<dbReference type="PRINTS" id="PR00039">
    <property type="entry name" value="HTHLYSR"/>
</dbReference>
<dbReference type="InterPro" id="IPR000847">
    <property type="entry name" value="LysR_HTH_N"/>
</dbReference>
<geneLocation type="plasmid" evidence="6 7">
    <name>pSRC2</name>
</geneLocation>
<organism evidence="6 7">
    <name type="scientific">Selenomonas ruminantium subsp. lactilytica (strain NBRC 103574 / TAM6421)</name>
    <dbReference type="NCBI Taxonomy" id="927704"/>
    <lineage>
        <taxon>Bacteria</taxon>
        <taxon>Bacillati</taxon>
        <taxon>Bacillota</taxon>
        <taxon>Negativicutes</taxon>
        <taxon>Selenomonadales</taxon>
        <taxon>Selenomonadaceae</taxon>
        <taxon>Selenomonas</taxon>
    </lineage>
</organism>
<evidence type="ECO:0000256" key="4">
    <source>
        <dbReference type="ARBA" id="ARBA00023163"/>
    </source>
</evidence>
<dbReference type="InterPro" id="IPR036388">
    <property type="entry name" value="WH-like_DNA-bd_sf"/>
</dbReference>
<evidence type="ECO:0000256" key="1">
    <source>
        <dbReference type="ARBA" id="ARBA00009437"/>
    </source>
</evidence>
<keyword evidence="6" id="KW-0614">Plasmid</keyword>
<dbReference type="SUPFAM" id="SSF53850">
    <property type="entry name" value="Periplasmic binding protein-like II"/>
    <property type="match status" value="1"/>
</dbReference>
<reference evidence="6 7" key="1">
    <citation type="submission" date="2011-10" db="EMBL/GenBank/DDBJ databases">
        <title>Whole genome sequence of Selenomonas ruminantium subsp. lactilytica TAM6421.</title>
        <authorList>
            <person name="Oguchi A."/>
            <person name="Ankai A."/>
            <person name="Kaneko J."/>
            <person name="Yamada-Narita S."/>
            <person name="Fukui S."/>
            <person name="Takahashi M."/>
            <person name="Onodera T."/>
            <person name="Kojima S."/>
            <person name="Fushimi T."/>
            <person name="Abe N."/>
            <person name="Kamio Y."/>
            <person name="Yamazaki S."/>
            <person name="Fujita N."/>
        </authorList>
    </citation>
    <scope>NUCLEOTIDE SEQUENCE [LARGE SCALE GENOMIC DNA]</scope>
    <source>
        <strain evidence="7">NBRC 103574 / TAM6421</strain>
        <plasmid evidence="6 7">pSRC2</plasmid>
    </source>
</reference>
<evidence type="ECO:0000256" key="3">
    <source>
        <dbReference type="ARBA" id="ARBA00023125"/>
    </source>
</evidence>
<dbReference type="CDD" id="cd05466">
    <property type="entry name" value="PBP2_LTTR_substrate"/>
    <property type="match status" value="1"/>
</dbReference>
<dbReference type="AlphaFoldDB" id="I0GV18"/>
<dbReference type="GO" id="GO:0003700">
    <property type="term" value="F:DNA-binding transcription factor activity"/>
    <property type="evidence" value="ECO:0007669"/>
    <property type="project" value="InterPro"/>
</dbReference>
<proteinExistence type="inferred from homology"/>